<dbReference type="GeneID" id="36550696"/>
<comment type="caution">
    <text evidence="2">The sequence shown here is derived from an EMBL/GenBank/DDBJ whole genome shotgun (WGS) entry which is preliminary data.</text>
</comment>
<dbReference type="AlphaFoldDB" id="A0A2I2FY73"/>
<feature type="transmembrane region" description="Helical" evidence="1">
    <location>
        <begin position="66"/>
        <end position="87"/>
    </location>
</feature>
<gene>
    <name evidence="2" type="ORF">P170DRAFT_247046</name>
</gene>
<evidence type="ECO:0000313" key="3">
    <source>
        <dbReference type="Proteomes" id="UP000234275"/>
    </source>
</evidence>
<keyword evidence="1" id="KW-0812">Transmembrane</keyword>
<keyword evidence="1" id="KW-1133">Transmembrane helix</keyword>
<proteinExistence type="predicted"/>
<sequence>MRVRSKKNKKGRGSLRCLRNGQLSYAAIRFARENKFALDYLHCACETRRRLWLDFVRPFGNFKYGLVGWLIGWMQVADAVCSVVWFVNRDRSRLWAHEFQLPYPYPMFIYMVRVHAIVQHSVCRSESLECHFLVSSRRGLVWSV</sequence>
<dbReference type="EMBL" id="MSFO01000007">
    <property type="protein sequence ID" value="PLB45587.1"/>
    <property type="molecule type" value="Genomic_DNA"/>
</dbReference>
<dbReference type="RefSeq" id="XP_024700889.1">
    <property type="nucleotide sequence ID" value="XM_024842997.1"/>
</dbReference>
<evidence type="ECO:0000313" key="2">
    <source>
        <dbReference type="EMBL" id="PLB45587.1"/>
    </source>
</evidence>
<evidence type="ECO:0000256" key="1">
    <source>
        <dbReference type="SAM" id="Phobius"/>
    </source>
</evidence>
<accession>A0A2I2FY73</accession>
<name>A0A2I2FY73_9EURO</name>
<keyword evidence="1" id="KW-0472">Membrane</keyword>
<protein>
    <submittedName>
        <fullName evidence="2">Uncharacterized protein</fullName>
    </submittedName>
</protein>
<reference evidence="2 3" key="1">
    <citation type="submission" date="2016-12" db="EMBL/GenBank/DDBJ databases">
        <title>The genomes of Aspergillus section Nigri reveals drivers in fungal speciation.</title>
        <authorList>
            <consortium name="DOE Joint Genome Institute"/>
            <person name="Vesth T.C."/>
            <person name="Nybo J."/>
            <person name="Theobald S."/>
            <person name="Brandl J."/>
            <person name="Frisvad J.C."/>
            <person name="Nielsen K.F."/>
            <person name="Lyhne E.K."/>
            <person name="Kogle M.E."/>
            <person name="Kuo A."/>
            <person name="Riley R."/>
            <person name="Clum A."/>
            <person name="Nolan M."/>
            <person name="Lipzen A."/>
            <person name="Salamov A."/>
            <person name="Henrissat B."/>
            <person name="Wiebenga A."/>
            <person name="De Vries R.P."/>
            <person name="Grigoriev I.V."/>
            <person name="Mortensen U.H."/>
            <person name="Andersen M.R."/>
            <person name="Baker S.E."/>
        </authorList>
    </citation>
    <scope>NUCLEOTIDE SEQUENCE [LARGE SCALE GENOMIC DNA]</scope>
    <source>
        <strain evidence="2 3">IBT 23096</strain>
    </source>
</reference>
<keyword evidence="3" id="KW-1185">Reference proteome</keyword>
<dbReference type="Proteomes" id="UP000234275">
    <property type="component" value="Unassembled WGS sequence"/>
</dbReference>
<organism evidence="2 3">
    <name type="scientific">Aspergillus steynii IBT 23096</name>
    <dbReference type="NCBI Taxonomy" id="1392250"/>
    <lineage>
        <taxon>Eukaryota</taxon>
        <taxon>Fungi</taxon>
        <taxon>Dikarya</taxon>
        <taxon>Ascomycota</taxon>
        <taxon>Pezizomycotina</taxon>
        <taxon>Eurotiomycetes</taxon>
        <taxon>Eurotiomycetidae</taxon>
        <taxon>Eurotiales</taxon>
        <taxon>Aspergillaceae</taxon>
        <taxon>Aspergillus</taxon>
        <taxon>Aspergillus subgen. Circumdati</taxon>
    </lineage>
</organism>
<dbReference type="VEuPathDB" id="FungiDB:P170DRAFT_247046"/>